<dbReference type="Pfam" id="PF07687">
    <property type="entry name" value="M20_dimer"/>
    <property type="match status" value="1"/>
</dbReference>
<protein>
    <submittedName>
        <fullName evidence="4">Hippurate hydrolase</fullName>
        <ecNumber evidence="4">3.5.1.32</ecNumber>
    </submittedName>
</protein>
<dbReference type="EMBL" id="JACHBS010000001">
    <property type="protein sequence ID" value="MBB5616898.1"/>
    <property type="molecule type" value="Genomic_DNA"/>
</dbReference>
<dbReference type="EC" id="3.5.1.32" evidence="4"/>
<dbReference type="Proteomes" id="UP000552883">
    <property type="component" value="Unassembled WGS sequence"/>
</dbReference>
<dbReference type="OrthoDB" id="9777385at2"/>
<feature type="binding site" evidence="2">
    <location>
        <position position="139"/>
    </location>
    <ligand>
        <name>Mn(2+)</name>
        <dbReference type="ChEBI" id="CHEBI:29035"/>
        <label>2</label>
    </ligand>
</feature>
<dbReference type="SUPFAM" id="SSF55031">
    <property type="entry name" value="Bacterial exopeptidase dimerisation domain"/>
    <property type="match status" value="1"/>
</dbReference>
<dbReference type="Pfam" id="PF01546">
    <property type="entry name" value="Peptidase_M20"/>
    <property type="match status" value="1"/>
</dbReference>
<accession>A0A840XJP8</accession>
<evidence type="ECO:0000256" key="1">
    <source>
        <dbReference type="ARBA" id="ARBA00022801"/>
    </source>
</evidence>
<name>A0A840XJP8_9MICO</name>
<dbReference type="GO" id="GO:0047980">
    <property type="term" value="F:hippurate hydrolase activity"/>
    <property type="evidence" value="ECO:0007669"/>
    <property type="project" value="UniProtKB-EC"/>
</dbReference>
<reference evidence="4 5" key="1">
    <citation type="submission" date="2020-08" db="EMBL/GenBank/DDBJ databases">
        <title>Sequencing the genomes of 1000 actinobacteria strains.</title>
        <authorList>
            <person name="Klenk H.-P."/>
        </authorList>
    </citation>
    <scope>NUCLEOTIDE SEQUENCE [LARGE SCALE GENOMIC DNA]</scope>
    <source>
        <strain evidence="4 5">DSM 23889</strain>
    </source>
</reference>
<keyword evidence="1 4" id="KW-0378">Hydrolase</keyword>
<feature type="domain" description="Peptidase M20 dimerisation" evidence="3">
    <location>
        <begin position="189"/>
        <end position="283"/>
    </location>
</feature>
<dbReference type="PANTHER" id="PTHR11014:SF63">
    <property type="entry name" value="METALLOPEPTIDASE, PUTATIVE (AFU_ORTHOLOGUE AFUA_6G09600)-RELATED"/>
    <property type="match status" value="1"/>
</dbReference>
<dbReference type="NCBIfam" id="TIGR01891">
    <property type="entry name" value="amidohydrolases"/>
    <property type="match status" value="1"/>
</dbReference>
<dbReference type="InterPro" id="IPR036264">
    <property type="entry name" value="Bact_exopeptidase_dim_dom"/>
</dbReference>
<dbReference type="GO" id="GO:0046872">
    <property type="term" value="F:metal ion binding"/>
    <property type="evidence" value="ECO:0007669"/>
    <property type="project" value="UniProtKB-KW"/>
</dbReference>
<sequence length="411" mass="42281">MTFDALTELADLYRDLHAHPELSFAETRTAGIVAERLGALGFAVTPSVGGTGVVGVLERGTGPTVLMRADMDALPVREETGLPYASTVTAIGADGAEVPVMHACGHDMHVTALIGALGALAAADDWQGRILAVFQPAEEKGAGARAMIDDGLYTRFGTPDLVIGQHVAPLPAGAIGVRTGAAFAASDALRITLYGRGGHGSRPEATVDPVVLAASTILRLQTVVSREIAATDTAVVTVGAVHAGTAANIIPDSAELRLSIRTFDPDVRRRVLAAIERIVRGEAQAAGADREPVVETEYSFPAVVNDAAAADRVRAAFAAALPQVMVVDPGVVTGSEDVGILAVEAGAPCVYWVLGGADPAQFAGLTTIDEIAAHVTTLPSNHSPQFAPVIEPTLPIGVTALVAAAKEWLAR</sequence>
<dbReference type="SUPFAM" id="SSF53187">
    <property type="entry name" value="Zn-dependent exopeptidases"/>
    <property type="match status" value="1"/>
</dbReference>
<dbReference type="Gene3D" id="3.30.70.360">
    <property type="match status" value="1"/>
</dbReference>
<dbReference type="Gene3D" id="3.40.630.10">
    <property type="entry name" value="Zn peptidases"/>
    <property type="match status" value="1"/>
</dbReference>
<dbReference type="GO" id="GO:0050118">
    <property type="term" value="F:N-acetyldiaminopimelate deacetylase activity"/>
    <property type="evidence" value="ECO:0007669"/>
    <property type="project" value="UniProtKB-ARBA"/>
</dbReference>
<keyword evidence="5" id="KW-1185">Reference proteome</keyword>
<keyword evidence="2" id="KW-0464">Manganese</keyword>
<proteinExistence type="predicted"/>
<feature type="binding site" evidence="2">
    <location>
        <position position="106"/>
    </location>
    <ligand>
        <name>Mn(2+)</name>
        <dbReference type="ChEBI" id="CHEBI:29035"/>
        <label>2</label>
    </ligand>
</feature>
<keyword evidence="2" id="KW-0479">Metal-binding</keyword>
<comment type="caution">
    <text evidence="4">The sequence shown here is derived from an EMBL/GenBank/DDBJ whole genome shotgun (WGS) entry which is preliminary data.</text>
</comment>
<comment type="cofactor">
    <cofactor evidence="2">
        <name>Mn(2+)</name>
        <dbReference type="ChEBI" id="CHEBI:29035"/>
    </cofactor>
    <text evidence="2">The Mn(2+) ion enhances activity.</text>
</comment>
<dbReference type="GO" id="GO:0019877">
    <property type="term" value="P:diaminopimelate biosynthetic process"/>
    <property type="evidence" value="ECO:0007669"/>
    <property type="project" value="UniProtKB-ARBA"/>
</dbReference>
<evidence type="ECO:0000256" key="2">
    <source>
        <dbReference type="PIRSR" id="PIRSR005962-1"/>
    </source>
</evidence>
<evidence type="ECO:0000259" key="3">
    <source>
        <dbReference type="Pfam" id="PF07687"/>
    </source>
</evidence>
<dbReference type="InterPro" id="IPR002933">
    <property type="entry name" value="Peptidase_M20"/>
</dbReference>
<organism evidence="4 5">
    <name type="scientific">Microcella frigidaquae</name>
    <dbReference type="NCBI Taxonomy" id="424758"/>
    <lineage>
        <taxon>Bacteria</taxon>
        <taxon>Bacillati</taxon>
        <taxon>Actinomycetota</taxon>
        <taxon>Actinomycetes</taxon>
        <taxon>Micrococcales</taxon>
        <taxon>Microbacteriaceae</taxon>
        <taxon>Microcella</taxon>
    </lineage>
</organism>
<dbReference type="AlphaFoldDB" id="A0A840XJP8"/>
<feature type="binding site" evidence="2">
    <location>
        <position position="104"/>
    </location>
    <ligand>
        <name>Mn(2+)</name>
        <dbReference type="ChEBI" id="CHEBI:29035"/>
        <label>2</label>
    </ligand>
</feature>
<evidence type="ECO:0000313" key="4">
    <source>
        <dbReference type="EMBL" id="MBB5616898.1"/>
    </source>
</evidence>
<dbReference type="RefSeq" id="WP_153980949.1">
    <property type="nucleotide sequence ID" value="NZ_BAAANZ010000001.1"/>
</dbReference>
<dbReference type="InterPro" id="IPR011650">
    <property type="entry name" value="Peptidase_M20_dimer"/>
</dbReference>
<feature type="binding site" evidence="2">
    <location>
        <position position="166"/>
    </location>
    <ligand>
        <name>Mn(2+)</name>
        <dbReference type="ChEBI" id="CHEBI:29035"/>
        <label>2</label>
    </ligand>
</feature>
<dbReference type="InterPro" id="IPR017439">
    <property type="entry name" value="Amidohydrolase"/>
</dbReference>
<gene>
    <name evidence="4" type="ORF">BJ959_000394</name>
</gene>
<dbReference type="PIRSF" id="PIRSF005962">
    <property type="entry name" value="Pept_M20D_amidohydro"/>
    <property type="match status" value="1"/>
</dbReference>
<dbReference type="PANTHER" id="PTHR11014">
    <property type="entry name" value="PEPTIDASE M20 FAMILY MEMBER"/>
    <property type="match status" value="1"/>
</dbReference>
<evidence type="ECO:0000313" key="5">
    <source>
        <dbReference type="Proteomes" id="UP000552883"/>
    </source>
</evidence>
<dbReference type="FunFam" id="3.30.70.360:FF:000001">
    <property type="entry name" value="N-acetyldiaminopimelate deacetylase"/>
    <property type="match status" value="1"/>
</dbReference>